<dbReference type="EMBL" id="FP929120">
    <property type="protein sequence ID" value="CBX94206.1"/>
    <property type="molecule type" value="Genomic_DNA"/>
</dbReference>
<sequence length="76" mass="7763">MKLSTTSIILCLSSACAAGVVAPRAGAIPDVLTHSSTAPIGLAPPVGVHRELKDGSAIQLVTPSTRVHCIYDIVIT</sequence>
<reference evidence="3" key="1">
    <citation type="journal article" date="2011" name="Nat. Commun.">
        <title>Effector diversification within compartments of the Leptosphaeria maculans genome affected by Repeat-Induced Point mutations.</title>
        <authorList>
            <person name="Rouxel T."/>
            <person name="Grandaubert J."/>
            <person name="Hane J.K."/>
            <person name="Hoede C."/>
            <person name="van de Wouw A.P."/>
            <person name="Couloux A."/>
            <person name="Dominguez V."/>
            <person name="Anthouard V."/>
            <person name="Bally P."/>
            <person name="Bourras S."/>
            <person name="Cozijnsen A.J."/>
            <person name="Ciuffetti L.M."/>
            <person name="Degrave A."/>
            <person name="Dilmaghani A."/>
            <person name="Duret L."/>
            <person name="Fudal I."/>
            <person name="Goodwin S.B."/>
            <person name="Gout L."/>
            <person name="Glaser N."/>
            <person name="Linglin J."/>
            <person name="Kema G.H.J."/>
            <person name="Lapalu N."/>
            <person name="Lawrence C.B."/>
            <person name="May K."/>
            <person name="Meyer M."/>
            <person name="Ollivier B."/>
            <person name="Poulain J."/>
            <person name="Schoch C.L."/>
            <person name="Simon A."/>
            <person name="Spatafora J.W."/>
            <person name="Stachowiak A."/>
            <person name="Turgeon B.G."/>
            <person name="Tyler B.M."/>
            <person name="Vincent D."/>
            <person name="Weissenbach J."/>
            <person name="Amselem J."/>
            <person name="Quesneville H."/>
            <person name="Oliver R.P."/>
            <person name="Wincker P."/>
            <person name="Balesdent M.-H."/>
            <person name="Howlett B.J."/>
        </authorList>
    </citation>
    <scope>NUCLEOTIDE SEQUENCE [LARGE SCALE GENOMIC DNA]</scope>
    <source>
        <strain evidence="3">JN3 / isolate v23.1.3 / race Av1-4-5-6-7-8</strain>
    </source>
</reference>
<dbReference type="HOGENOM" id="CLU_2654939_0_0_1"/>
<feature type="chain" id="PRO_5003194781" evidence="1">
    <location>
        <begin position="19"/>
        <end position="76"/>
    </location>
</feature>
<evidence type="ECO:0000313" key="2">
    <source>
        <dbReference type="EMBL" id="CBX94206.1"/>
    </source>
</evidence>
<keyword evidence="1" id="KW-0732">Signal</keyword>
<evidence type="ECO:0000313" key="3">
    <source>
        <dbReference type="Proteomes" id="UP000002668"/>
    </source>
</evidence>
<protein>
    <submittedName>
        <fullName evidence="2">Predicted protein</fullName>
    </submittedName>
</protein>
<accession>E4ZS26</accession>
<dbReference type="Proteomes" id="UP000002668">
    <property type="component" value="Genome"/>
</dbReference>
<evidence type="ECO:0000256" key="1">
    <source>
        <dbReference type="SAM" id="SignalP"/>
    </source>
</evidence>
<proteinExistence type="predicted"/>
<feature type="signal peptide" evidence="1">
    <location>
        <begin position="1"/>
        <end position="18"/>
    </location>
</feature>
<dbReference type="VEuPathDB" id="FungiDB:LEMA_uP123580.1"/>
<gene>
    <name evidence="2" type="ORF">LEMA_uP123580.1</name>
</gene>
<dbReference type="PROSITE" id="PS51257">
    <property type="entry name" value="PROKAR_LIPOPROTEIN"/>
    <property type="match status" value="1"/>
</dbReference>
<dbReference type="InParanoid" id="E4ZS26"/>
<dbReference type="AlphaFoldDB" id="E4ZS26"/>
<keyword evidence="3" id="KW-1185">Reference proteome</keyword>
<name>E4ZS26_LEPMJ</name>
<organism evidence="3">
    <name type="scientific">Leptosphaeria maculans (strain JN3 / isolate v23.1.3 / race Av1-4-5-6-7-8)</name>
    <name type="common">Blackleg fungus</name>
    <name type="synonym">Phoma lingam</name>
    <dbReference type="NCBI Taxonomy" id="985895"/>
    <lineage>
        <taxon>Eukaryota</taxon>
        <taxon>Fungi</taxon>
        <taxon>Dikarya</taxon>
        <taxon>Ascomycota</taxon>
        <taxon>Pezizomycotina</taxon>
        <taxon>Dothideomycetes</taxon>
        <taxon>Pleosporomycetidae</taxon>
        <taxon>Pleosporales</taxon>
        <taxon>Pleosporineae</taxon>
        <taxon>Leptosphaeriaceae</taxon>
        <taxon>Plenodomus</taxon>
        <taxon>Plenodomus lingam/Leptosphaeria maculans species complex</taxon>
    </lineage>
</organism>